<dbReference type="GO" id="GO:0015833">
    <property type="term" value="P:peptide transport"/>
    <property type="evidence" value="ECO:0007669"/>
    <property type="project" value="TreeGrafter"/>
</dbReference>
<dbReference type="Gene3D" id="3.40.190.10">
    <property type="entry name" value="Periplasmic binding protein-like II"/>
    <property type="match status" value="1"/>
</dbReference>
<keyword evidence="4" id="KW-0175">Coiled coil</keyword>
<evidence type="ECO:0000256" key="5">
    <source>
        <dbReference type="SAM" id="SignalP"/>
    </source>
</evidence>
<keyword evidence="3 5" id="KW-0732">Signal</keyword>
<dbReference type="KEGG" id="uam:UABAM_02018"/>
<protein>
    <submittedName>
        <fullName evidence="7">ABC transporter substrate-binding protein</fullName>
    </submittedName>
</protein>
<evidence type="ECO:0000256" key="2">
    <source>
        <dbReference type="ARBA" id="ARBA00022448"/>
    </source>
</evidence>
<dbReference type="PIRSF" id="PIRSF002741">
    <property type="entry name" value="MppA"/>
    <property type="match status" value="1"/>
</dbReference>
<evidence type="ECO:0000313" key="7">
    <source>
        <dbReference type="EMBL" id="BBM83665.1"/>
    </source>
</evidence>
<organism evidence="7 8">
    <name type="scientific">Uabimicrobium amorphum</name>
    <dbReference type="NCBI Taxonomy" id="2596890"/>
    <lineage>
        <taxon>Bacteria</taxon>
        <taxon>Pseudomonadati</taxon>
        <taxon>Planctomycetota</taxon>
        <taxon>Candidatus Uabimicrobiia</taxon>
        <taxon>Candidatus Uabimicrobiales</taxon>
        <taxon>Candidatus Uabimicrobiaceae</taxon>
        <taxon>Candidatus Uabimicrobium</taxon>
    </lineage>
</organism>
<dbReference type="InterPro" id="IPR030678">
    <property type="entry name" value="Peptide/Ni-bd"/>
</dbReference>
<evidence type="ECO:0000256" key="3">
    <source>
        <dbReference type="ARBA" id="ARBA00022729"/>
    </source>
</evidence>
<dbReference type="GO" id="GO:0030288">
    <property type="term" value="C:outer membrane-bounded periplasmic space"/>
    <property type="evidence" value="ECO:0007669"/>
    <property type="project" value="UniProtKB-ARBA"/>
</dbReference>
<evidence type="ECO:0000259" key="6">
    <source>
        <dbReference type="Pfam" id="PF00496"/>
    </source>
</evidence>
<dbReference type="GO" id="GO:1904680">
    <property type="term" value="F:peptide transmembrane transporter activity"/>
    <property type="evidence" value="ECO:0007669"/>
    <property type="project" value="TreeGrafter"/>
</dbReference>
<comment type="similarity">
    <text evidence="1">Belongs to the bacterial solute-binding protein 5 family.</text>
</comment>
<dbReference type="OrthoDB" id="9801912at2"/>
<feature type="chain" id="PRO_5024840356" evidence="5">
    <location>
        <begin position="20"/>
        <end position="641"/>
    </location>
</feature>
<name>A0A5S9IN87_UABAM</name>
<gene>
    <name evidence="7" type="ORF">UABAM_02018</name>
</gene>
<dbReference type="PANTHER" id="PTHR30290:SF9">
    <property type="entry name" value="OLIGOPEPTIDE-BINDING PROTEIN APPA"/>
    <property type="match status" value="1"/>
</dbReference>
<dbReference type="Pfam" id="PF00496">
    <property type="entry name" value="SBP_bac_5"/>
    <property type="match status" value="1"/>
</dbReference>
<feature type="signal peptide" evidence="5">
    <location>
        <begin position="1"/>
        <end position="19"/>
    </location>
</feature>
<dbReference type="GO" id="GO:0043190">
    <property type="term" value="C:ATP-binding cassette (ABC) transporter complex"/>
    <property type="evidence" value="ECO:0007669"/>
    <property type="project" value="InterPro"/>
</dbReference>
<dbReference type="SUPFAM" id="SSF53850">
    <property type="entry name" value="Periplasmic binding protein-like II"/>
    <property type="match status" value="1"/>
</dbReference>
<dbReference type="SUPFAM" id="SSF50156">
    <property type="entry name" value="PDZ domain-like"/>
    <property type="match status" value="1"/>
</dbReference>
<keyword evidence="2" id="KW-0813">Transport</keyword>
<dbReference type="EMBL" id="AP019860">
    <property type="protein sequence ID" value="BBM83665.1"/>
    <property type="molecule type" value="Genomic_DNA"/>
</dbReference>
<dbReference type="RefSeq" id="WP_151967857.1">
    <property type="nucleotide sequence ID" value="NZ_AP019860.1"/>
</dbReference>
<dbReference type="PANTHER" id="PTHR30290">
    <property type="entry name" value="PERIPLASMIC BINDING COMPONENT OF ABC TRANSPORTER"/>
    <property type="match status" value="1"/>
</dbReference>
<accession>A0A5S9IN87</accession>
<reference evidence="7 8" key="1">
    <citation type="submission" date="2019-08" db="EMBL/GenBank/DDBJ databases">
        <title>Complete genome sequence of Candidatus Uab amorphum.</title>
        <authorList>
            <person name="Shiratori T."/>
            <person name="Suzuki S."/>
            <person name="Kakizawa Y."/>
            <person name="Ishida K."/>
        </authorList>
    </citation>
    <scope>NUCLEOTIDE SEQUENCE [LARGE SCALE GENOMIC DNA]</scope>
    <source>
        <strain evidence="7 8">SRT547</strain>
    </source>
</reference>
<dbReference type="InterPro" id="IPR036034">
    <property type="entry name" value="PDZ_sf"/>
</dbReference>
<dbReference type="Proteomes" id="UP000326354">
    <property type="component" value="Chromosome"/>
</dbReference>
<evidence type="ECO:0000256" key="4">
    <source>
        <dbReference type="SAM" id="Coils"/>
    </source>
</evidence>
<dbReference type="InterPro" id="IPR039424">
    <property type="entry name" value="SBP_5"/>
</dbReference>
<dbReference type="Gene3D" id="3.10.105.10">
    <property type="entry name" value="Dipeptide-binding Protein, Domain 3"/>
    <property type="match status" value="2"/>
</dbReference>
<dbReference type="InterPro" id="IPR000914">
    <property type="entry name" value="SBP_5_dom"/>
</dbReference>
<proteinExistence type="inferred from homology"/>
<sequence length="641" mass="74324">MNKLQYICATFLFFSLCFAQEEIVYAEMEFPLSFVEQIRQYTFNPLARFQTQVEGRIIELTTDPLVDIYQVTSGQQAYRPCLASFRTVKLREQTVLSFNLQNANFNDGQPLGFEDVLFSLEYKKLNPDSWKVNNNLVITKQGSNSFNAFYGNSANTAPLPGEFYFPIVDKRSYIKNEEPSKARVSKRKQQHIGYGRYHVDQIQENRFIKMRRTKDHPYYKNLQYPPNHRPIEYIKMFSFPNARITRNEQFINGNVHLITETLQTDVSYINNTLGKKNVKTLRYSDDSFSGFVLNCEHPYLVPSAVRRALNYMVRKRLMLKKALSGEGEIIAAPLPRRNFFYNTTVRPYKDDSTIALNLLKLYRYWGLDVYEGDKRVVVYSGSGERVKEFQTGDIIQEVERVSITNIAELLQELEKRKEEEIVRVKVINGNRVFVRRIQNKLGVDVGIWKSVNITSSGLLGFPKLSLIANNPQGKNQLVKQICGALKEDLAKFGMEITIDYLVPDSYYPRLQKGDFDIAFRTVKLTGTPNLTRLFQHKKGQKKIKNVNYGRYHNATINKIASSTRDVTNVKILQQAWRKAFSILHHDPPYICLWSRNHIIMHDPKLKVLSPGPEYKVPHGYTQINGLINIFNEVHLWAVSDR</sequence>
<keyword evidence="8" id="KW-1185">Reference proteome</keyword>
<feature type="coiled-coil region" evidence="4">
    <location>
        <begin position="403"/>
        <end position="430"/>
    </location>
</feature>
<evidence type="ECO:0000256" key="1">
    <source>
        <dbReference type="ARBA" id="ARBA00005695"/>
    </source>
</evidence>
<dbReference type="Gene3D" id="3.90.76.10">
    <property type="entry name" value="Dipeptide-binding Protein, Domain 1"/>
    <property type="match status" value="1"/>
</dbReference>
<feature type="domain" description="Solute-binding protein family 5" evidence="6">
    <location>
        <begin position="94"/>
        <end position="361"/>
    </location>
</feature>
<evidence type="ECO:0000313" key="8">
    <source>
        <dbReference type="Proteomes" id="UP000326354"/>
    </source>
</evidence>
<dbReference type="AlphaFoldDB" id="A0A5S9IN87"/>